<dbReference type="Gene3D" id="3.30.200.20">
    <property type="entry name" value="Phosphorylase Kinase, domain 1"/>
    <property type="match status" value="1"/>
</dbReference>
<feature type="domain" description="Protein kinase" evidence="8">
    <location>
        <begin position="206"/>
        <end position="421"/>
    </location>
</feature>
<feature type="domain" description="LysM" evidence="9">
    <location>
        <begin position="103"/>
        <end position="148"/>
    </location>
</feature>
<dbReference type="SUPFAM" id="SSF56112">
    <property type="entry name" value="Protein kinase-like (PK-like)"/>
    <property type="match status" value="1"/>
</dbReference>
<keyword evidence="1 7" id="KW-0723">Serine/threonine-protein kinase</keyword>
<evidence type="ECO:0000256" key="7">
    <source>
        <dbReference type="RuleBase" id="RU000304"/>
    </source>
</evidence>
<organism evidence="10 11">
    <name type="scientific">Spinacia oleracea</name>
    <name type="common">Spinach</name>
    <dbReference type="NCBI Taxonomy" id="3562"/>
    <lineage>
        <taxon>Eukaryota</taxon>
        <taxon>Viridiplantae</taxon>
        <taxon>Streptophyta</taxon>
        <taxon>Embryophyta</taxon>
        <taxon>Tracheophyta</taxon>
        <taxon>Spermatophyta</taxon>
        <taxon>Magnoliopsida</taxon>
        <taxon>eudicotyledons</taxon>
        <taxon>Gunneridae</taxon>
        <taxon>Pentapetalae</taxon>
        <taxon>Caryophyllales</taxon>
        <taxon>Chenopodiaceae</taxon>
        <taxon>Chenopodioideae</taxon>
        <taxon>Anserineae</taxon>
        <taxon>Spinacia</taxon>
    </lineage>
</organism>
<dbReference type="InterPro" id="IPR056563">
    <property type="entry name" value="LysM3_LYK4_5"/>
</dbReference>
<keyword evidence="5 6" id="KW-0067">ATP-binding</keyword>
<dbReference type="PROSITE" id="PS00108">
    <property type="entry name" value="PROTEIN_KINASE_ST"/>
    <property type="match status" value="1"/>
</dbReference>
<dbReference type="Proteomes" id="UP000813463">
    <property type="component" value="Chromosome 6"/>
</dbReference>
<evidence type="ECO:0000256" key="3">
    <source>
        <dbReference type="ARBA" id="ARBA00022741"/>
    </source>
</evidence>
<comment type="similarity">
    <text evidence="7">Belongs to the protein kinase superfamily.</text>
</comment>
<dbReference type="SMART" id="SM00220">
    <property type="entry name" value="S_TKc"/>
    <property type="match status" value="1"/>
</dbReference>
<dbReference type="InterPro" id="IPR001245">
    <property type="entry name" value="Ser-Thr/Tyr_kinase_cat_dom"/>
</dbReference>
<dbReference type="Gene3D" id="1.10.510.10">
    <property type="entry name" value="Transferase(Phosphotransferase) domain 1"/>
    <property type="match status" value="1"/>
</dbReference>
<dbReference type="InterPro" id="IPR056562">
    <property type="entry name" value="LysM2_CERK1_LYK3_4_5"/>
</dbReference>
<keyword evidence="10" id="KW-1185">Reference proteome</keyword>
<evidence type="ECO:0000256" key="5">
    <source>
        <dbReference type="ARBA" id="ARBA00022840"/>
    </source>
</evidence>
<dbReference type="PANTHER" id="PTHR27002">
    <property type="entry name" value="RECEPTOR-LIKE SERINE/THREONINE-PROTEIN KINASE SD1-8"/>
    <property type="match status" value="1"/>
</dbReference>
<evidence type="ECO:0000256" key="4">
    <source>
        <dbReference type="ARBA" id="ARBA00022777"/>
    </source>
</evidence>
<dbReference type="Pfam" id="PF23473">
    <property type="entry name" value="LysM3_LYK4_5"/>
    <property type="match status" value="1"/>
</dbReference>
<dbReference type="PROSITE" id="PS51782">
    <property type="entry name" value="LYSM"/>
    <property type="match status" value="1"/>
</dbReference>
<evidence type="ECO:0000313" key="11">
    <source>
        <dbReference type="RefSeq" id="XP_056687895.1"/>
    </source>
</evidence>
<evidence type="ECO:0000256" key="1">
    <source>
        <dbReference type="ARBA" id="ARBA00022527"/>
    </source>
</evidence>
<sequence length="421" mass="47287">MSVMNNVSENTALETNNEVVVPVTCSCAGRFYQANTTYVVQINDSYYTITSNIFSSLTTCNAIQTQKLSPNIIDIFPDERLTIPLRCACPTRAQVGDGIRYLVSFVIYTGDNVGSIATRFGADVGQTLEANDVSEQDSVIYSNTTFLVPLQNPPNTTDLVLLGNESDNNRSSHIAVVGTYRYLEEFIDVESLKFDFKTIRNATDNFALRNKLGQGGFGGVYKGKLRNGQEIAVKRLSTYSGQGIKEFKTEVLLVEKLQHTNLVKLLGFCLHREEMLLVYELLPNASLDKFLLDRKRQPSLDWETRYKILLGTARGLLYLHEDSRLKIIHRDLKLSNILLDENMNPKIADFGLARLVGRDQIQADTSKIAGTYGYMAPEYALTGRFSIMSDIYSFGVIALEIVTGMEVMERRCYFRLGRSKT</sequence>
<dbReference type="RefSeq" id="XP_056687895.1">
    <property type="nucleotide sequence ID" value="XM_056831917.1"/>
</dbReference>
<evidence type="ECO:0000256" key="2">
    <source>
        <dbReference type="ARBA" id="ARBA00022679"/>
    </source>
</evidence>
<dbReference type="PROSITE" id="PS50011">
    <property type="entry name" value="PROTEIN_KINASE_DOM"/>
    <property type="match status" value="1"/>
</dbReference>
<proteinExistence type="inferred from homology"/>
<evidence type="ECO:0000256" key="6">
    <source>
        <dbReference type="PROSITE-ProRule" id="PRU10141"/>
    </source>
</evidence>
<dbReference type="Pfam" id="PF23472">
    <property type="entry name" value="LysM2_CERK1_LYK3_4_5"/>
    <property type="match status" value="1"/>
</dbReference>
<feature type="binding site" evidence="6">
    <location>
        <position position="234"/>
    </location>
    <ligand>
        <name>ATP</name>
        <dbReference type="ChEBI" id="CHEBI:30616"/>
    </ligand>
</feature>
<dbReference type="InterPro" id="IPR008271">
    <property type="entry name" value="Ser/Thr_kinase_AS"/>
</dbReference>
<reference evidence="11" key="2">
    <citation type="submission" date="2025-08" db="UniProtKB">
        <authorList>
            <consortium name="RefSeq"/>
        </authorList>
    </citation>
    <scope>IDENTIFICATION</scope>
    <source>
        <tissue evidence="11">Leaf</tissue>
    </source>
</reference>
<gene>
    <name evidence="11" type="primary">LOC110776345</name>
</gene>
<keyword evidence="2" id="KW-0808">Transferase</keyword>
<keyword evidence="4" id="KW-0418">Kinase</keyword>
<dbReference type="Pfam" id="PF07714">
    <property type="entry name" value="PK_Tyr_Ser-Thr"/>
    <property type="match status" value="1"/>
</dbReference>
<dbReference type="InterPro" id="IPR011009">
    <property type="entry name" value="Kinase-like_dom_sf"/>
</dbReference>
<evidence type="ECO:0000259" key="9">
    <source>
        <dbReference type="PROSITE" id="PS51782"/>
    </source>
</evidence>
<accession>A0ABM3QX02</accession>
<keyword evidence="3 6" id="KW-0547">Nucleotide-binding</keyword>
<dbReference type="PROSITE" id="PS00107">
    <property type="entry name" value="PROTEIN_KINASE_ATP"/>
    <property type="match status" value="1"/>
</dbReference>
<dbReference type="GeneID" id="110776345"/>
<dbReference type="InterPro" id="IPR000719">
    <property type="entry name" value="Prot_kinase_dom"/>
</dbReference>
<evidence type="ECO:0000313" key="10">
    <source>
        <dbReference type="Proteomes" id="UP000813463"/>
    </source>
</evidence>
<protein>
    <submittedName>
        <fullName evidence="11">Cysteine-rich receptor-like protein kinase 5</fullName>
    </submittedName>
</protein>
<dbReference type="InterPro" id="IPR018392">
    <property type="entry name" value="LysM"/>
</dbReference>
<dbReference type="InterPro" id="IPR017441">
    <property type="entry name" value="Protein_kinase_ATP_BS"/>
</dbReference>
<dbReference type="PANTHER" id="PTHR27002:SF1073">
    <property type="entry name" value="CYSTEINE-RICH RECEPTOR-LIKE PROTEIN KINASE 29"/>
    <property type="match status" value="1"/>
</dbReference>
<reference evidence="10" key="1">
    <citation type="journal article" date="2021" name="Nat. Commun.">
        <title>Genomic analyses provide insights into spinach domestication and the genetic basis of agronomic traits.</title>
        <authorList>
            <person name="Cai X."/>
            <person name="Sun X."/>
            <person name="Xu C."/>
            <person name="Sun H."/>
            <person name="Wang X."/>
            <person name="Ge C."/>
            <person name="Zhang Z."/>
            <person name="Wang Q."/>
            <person name="Fei Z."/>
            <person name="Jiao C."/>
            <person name="Wang Q."/>
        </authorList>
    </citation>
    <scope>NUCLEOTIDE SEQUENCE [LARGE SCALE GENOMIC DNA]</scope>
    <source>
        <strain evidence="10">cv. Varoflay</strain>
    </source>
</reference>
<evidence type="ECO:0000259" key="8">
    <source>
        <dbReference type="PROSITE" id="PS50011"/>
    </source>
</evidence>
<name>A0ABM3QX02_SPIOL</name>